<reference evidence="1 2" key="1">
    <citation type="journal article" date="2016" name="Nat. Commun.">
        <title>Thousands of microbial genomes shed light on interconnected biogeochemical processes in an aquifer system.</title>
        <authorList>
            <person name="Anantharaman K."/>
            <person name="Brown C.T."/>
            <person name="Hug L.A."/>
            <person name="Sharon I."/>
            <person name="Castelle C.J."/>
            <person name="Probst A.J."/>
            <person name="Thomas B.C."/>
            <person name="Singh A."/>
            <person name="Wilkins M.J."/>
            <person name="Karaoz U."/>
            <person name="Brodie E.L."/>
            <person name="Williams K.H."/>
            <person name="Hubbard S.S."/>
            <person name="Banfield J.F."/>
        </authorList>
    </citation>
    <scope>NUCLEOTIDE SEQUENCE [LARGE SCALE GENOMIC DNA]</scope>
</reference>
<organism evidence="1 2">
    <name type="scientific">Candidatus Taylorbacteria bacterium RIFCSPHIGHO2_01_FULL_46_22b</name>
    <dbReference type="NCBI Taxonomy" id="1802301"/>
    <lineage>
        <taxon>Bacteria</taxon>
        <taxon>Candidatus Tayloriibacteriota</taxon>
    </lineage>
</organism>
<gene>
    <name evidence="1" type="ORF">A2664_01740</name>
</gene>
<protein>
    <submittedName>
        <fullName evidence="1">Uncharacterized protein</fullName>
    </submittedName>
</protein>
<accession>A0A1G2M537</accession>
<dbReference type="EMBL" id="MHRF01000007">
    <property type="protein sequence ID" value="OHA18172.1"/>
    <property type="molecule type" value="Genomic_DNA"/>
</dbReference>
<proteinExistence type="predicted"/>
<comment type="caution">
    <text evidence="1">The sequence shown here is derived from an EMBL/GenBank/DDBJ whole genome shotgun (WGS) entry which is preliminary data.</text>
</comment>
<dbReference type="STRING" id="1802301.A2664_01740"/>
<sequence length="239" mass="26774">MSTTTEMEFLKGGGKTFEFVRIIANLVLARGGTEEHMLKILRPHGLVLASEVADLLVGRSVSVGRPLKDIVLDNAVPKKSRADALMTICDPSLALRILKDSDESESVLTRQAVFSIVGMGDLARRDELLREVALLPRRHDAKFALSFMRKQEHILEVVLKAVYQETCLAAVKKLDEERLTLAARCTESEVRFLVATLARDPDTLRFLAEEDEVNTPAIRAQARERMETFGLIVRHRLKV</sequence>
<evidence type="ECO:0000313" key="2">
    <source>
        <dbReference type="Proteomes" id="UP000178873"/>
    </source>
</evidence>
<dbReference type="Proteomes" id="UP000178873">
    <property type="component" value="Unassembled WGS sequence"/>
</dbReference>
<dbReference type="AlphaFoldDB" id="A0A1G2M537"/>
<name>A0A1G2M537_9BACT</name>
<evidence type="ECO:0000313" key="1">
    <source>
        <dbReference type="EMBL" id="OHA18172.1"/>
    </source>
</evidence>